<dbReference type="SUPFAM" id="SSF56112">
    <property type="entry name" value="Protein kinase-like (PK-like)"/>
    <property type="match status" value="1"/>
</dbReference>
<keyword evidence="4 5" id="KW-0067">ATP-binding</keyword>
<dbReference type="GO" id="GO:0004674">
    <property type="term" value="F:protein serine/threonine kinase activity"/>
    <property type="evidence" value="ECO:0007669"/>
    <property type="project" value="UniProtKB-KW"/>
</dbReference>
<feature type="domain" description="Protein kinase" evidence="7">
    <location>
        <begin position="160"/>
        <end position="432"/>
    </location>
</feature>
<feature type="region of interest" description="Disordered" evidence="6">
    <location>
        <begin position="1052"/>
        <end position="1097"/>
    </location>
</feature>
<dbReference type="InterPro" id="IPR008271">
    <property type="entry name" value="Ser/Thr_kinase_AS"/>
</dbReference>
<dbReference type="Gene3D" id="1.10.510.10">
    <property type="entry name" value="Transferase(Phosphotransferase) domain 1"/>
    <property type="match status" value="1"/>
</dbReference>
<feature type="region of interest" description="Disordered" evidence="6">
    <location>
        <begin position="1"/>
        <end position="142"/>
    </location>
</feature>
<evidence type="ECO:0000259" key="7">
    <source>
        <dbReference type="PROSITE" id="PS50011"/>
    </source>
</evidence>
<dbReference type="PROSITE" id="PS50011">
    <property type="entry name" value="PROTEIN_KINASE_DOM"/>
    <property type="match status" value="1"/>
</dbReference>
<dbReference type="InterPro" id="IPR017441">
    <property type="entry name" value="Protein_kinase_ATP_BS"/>
</dbReference>
<feature type="compositionally biased region" description="Polar residues" evidence="6">
    <location>
        <begin position="83"/>
        <end position="112"/>
    </location>
</feature>
<keyword evidence="8" id="KW-0723">Serine/threonine-protein kinase</keyword>
<keyword evidence="3 8" id="KW-0418">Kinase</keyword>
<keyword evidence="1" id="KW-0808">Transferase</keyword>
<evidence type="ECO:0000256" key="4">
    <source>
        <dbReference type="ARBA" id="ARBA00022840"/>
    </source>
</evidence>
<dbReference type="InterPro" id="IPR000719">
    <property type="entry name" value="Prot_kinase_dom"/>
</dbReference>
<sequence length="1097" mass="117758">MDDSTHNKSAQPIADDVASDGPPSLPDDATRASRSSLILNSQALPGSSIESKGDSKVLASTEAGSSLPLSSDSTVHPDHPLAQQRSTTPISVVVSDSQVLPTRPGSSVTRSIEMSGIPEASTEEKTVISKRPPTAEIPLPIPTTPQSLGVALVGKRLEHYELEEFVGGGGMGAVFRAHDTRLGRTVAVKVLSRDSNDEETIRRFRNEAQSAARLDHPNIARVYYVGEEQGWNFIVFEFIEGTNLRQWVEQRGPLPLDEALRYTLLVARALEHAASRDVVHRDIKPSNVLVTPDGGVKLVDMGLARLHQVESTSEDLTASGVTLGTFDYISPEQARDPRSADVRSDIYSLGCTLYYMLVAQPPFPEGTALQKLLRHNGVDPPDVRQLRPEVPPRVSTLLLRMLAKRPSQRHQTPADLIRDISSIAEQLGYPIVAGETSSPVTLVSSEPSVWVRTAMLAVPAVTVILGLFLVERLFPPQSETNQISLRPAGMSPITPAVGGSKTANGGGGSEEVPAGQDVPSTEDPEEKTSPPSDTEVPPGTGASPSEASGVSGSETGATNDQTGSPSTNPQPADDSTGGKPASTGVAGSTRPLTGNEVPLLDPATINPKALPSARIPGTSGESVAMAPDRSESSEVGPPSLSGGFEPGDIAAPSEISVESPQPPISEAPVAIRRVQVVLPGALVEAAPGVLQVDSLAVACRRAAELMVSDIELAFDGPMVERPFEITQAKLAIRAASGRRPEVVFRPELVGLDAQRKMIQLPESTTGQITLDGIQWRLELPPDPSYGWSLFSLRAIPSVTLLDCVITIRDQGPSGLPQHDQVAIFAIDARKADDAMQMETDDTMVTPILLQMDRTMVRGEAVLVAMIEETPFKLVWREGLLATSKRMIESGGTSKAPKWFGGIEVDLENVTVAAAQGLYQLKRRAGAIHHLPLDMKVNHCVLVTSPGVPLFEFSEVAGVEDVRLRYEGEDNRYPREDLVFLRVRPTGGAAVQDYDMKNRNTWSDEHRVDVGVSWRSPPPSDLPSSEHRKSHYEFSSMSMAREGFNSDLLPLIEESSKQPVTPPKVTIPVVPPPSRLDTLMPPLPADRDDAPVPPESIR</sequence>
<dbReference type="EMBL" id="CP001848">
    <property type="protein sequence ID" value="ADB17521.1"/>
    <property type="molecule type" value="Genomic_DNA"/>
</dbReference>
<feature type="binding site" evidence="5">
    <location>
        <position position="189"/>
    </location>
    <ligand>
        <name>ATP</name>
        <dbReference type="ChEBI" id="CHEBI:30616"/>
    </ligand>
</feature>
<dbReference type="eggNOG" id="COG0515">
    <property type="taxonomic scope" value="Bacteria"/>
</dbReference>
<feature type="compositionally biased region" description="Polar residues" evidence="6">
    <location>
        <begin position="32"/>
        <end position="50"/>
    </location>
</feature>
<evidence type="ECO:0000256" key="2">
    <source>
        <dbReference type="ARBA" id="ARBA00022741"/>
    </source>
</evidence>
<evidence type="ECO:0000313" key="9">
    <source>
        <dbReference type="Proteomes" id="UP000001887"/>
    </source>
</evidence>
<evidence type="ECO:0000256" key="6">
    <source>
        <dbReference type="SAM" id="MobiDB-lite"/>
    </source>
</evidence>
<dbReference type="PANTHER" id="PTHR43289:SF6">
    <property type="entry name" value="SERINE_THREONINE-PROTEIN KINASE NEKL-3"/>
    <property type="match status" value="1"/>
</dbReference>
<organism evidence="8 9">
    <name type="scientific">Pirellula staleyi (strain ATCC 27377 / DSM 6068 / ICPB 4128)</name>
    <name type="common">Pirella staleyi</name>
    <dbReference type="NCBI Taxonomy" id="530564"/>
    <lineage>
        <taxon>Bacteria</taxon>
        <taxon>Pseudomonadati</taxon>
        <taxon>Planctomycetota</taxon>
        <taxon>Planctomycetia</taxon>
        <taxon>Pirellulales</taxon>
        <taxon>Pirellulaceae</taxon>
        <taxon>Pirellula</taxon>
    </lineage>
</organism>
<evidence type="ECO:0000256" key="5">
    <source>
        <dbReference type="PROSITE-ProRule" id="PRU10141"/>
    </source>
</evidence>
<dbReference type="HOGENOM" id="CLU_274496_0_0_0"/>
<gene>
    <name evidence="8" type="ordered locus">Psta_2856</name>
</gene>
<dbReference type="PROSITE" id="PS00108">
    <property type="entry name" value="PROTEIN_KINASE_ST"/>
    <property type="match status" value="1"/>
</dbReference>
<keyword evidence="9" id="KW-1185">Reference proteome</keyword>
<name>D2R8I0_PIRSD</name>
<reference evidence="8 9" key="1">
    <citation type="journal article" date="2009" name="Stand. Genomic Sci.">
        <title>Complete genome sequence of Pirellula staleyi type strain (ATCC 27377).</title>
        <authorList>
            <person name="Clum A."/>
            <person name="Tindall B.J."/>
            <person name="Sikorski J."/>
            <person name="Ivanova N."/>
            <person name="Mavrommatis K."/>
            <person name="Lucas S."/>
            <person name="Glavina del Rio T."/>
            <person name="Nolan M."/>
            <person name="Chen F."/>
            <person name="Tice H."/>
            <person name="Pitluck S."/>
            <person name="Cheng J.F."/>
            <person name="Chertkov O."/>
            <person name="Brettin T."/>
            <person name="Han C."/>
            <person name="Detter J.C."/>
            <person name="Kuske C."/>
            <person name="Bruce D."/>
            <person name="Goodwin L."/>
            <person name="Ovchinikova G."/>
            <person name="Pati A."/>
            <person name="Mikhailova N."/>
            <person name="Chen A."/>
            <person name="Palaniappan K."/>
            <person name="Land M."/>
            <person name="Hauser L."/>
            <person name="Chang Y.J."/>
            <person name="Jeffries C.D."/>
            <person name="Chain P."/>
            <person name="Rohde M."/>
            <person name="Goker M."/>
            <person name="Bristow J."/>
            <person name="Eisen J.A."/>
            <person name="Markowitz V."/>
            <person name="Hugenholtz P."/>
            <person name="Kyrpides N.C."/>
            <person name="Klenk H.P."/>
            <person name="Lapidus A."/>
        </authorList>
    </citation>
    <scope>NUCLEOTIDE SEQUENCE [LARGE SCALE GENOMIC DNA]</scope>
    <source>
        <strain evidence="9">ATCC 27377 / DSM 6068 / ICPB 4128</strain>
    </source>
</reference>
<dbReference type="AlphaFoldDB" id="D2R8I0"/>
<feature type="region of interest" description="Disordered" evidence="6">
    <location>
        <begin position="482"/>
        <end position="663"/>
    </location>
</feature>
<dbReference type="STRING" id="530564.Psta_2856"/>
<dbReference type="Gene3D" id="3.30.200.20">
    <property type="entry name" value="Phosphorylase Kinase, domain 1"/>
    <property type="match status" value="1"/>
</dbReference>
<dbReference type="Proteomes" id="UP000001887">
    <property type="component" value="Chromosome"/>
</dbReference>
<evidence type="ECO:0000256" key="1">
    <source>
        <dbReference type="ARBA" id="ARBA00022679"/>
    </source>
</evidence>
<dbReference type="Pfam" id="PF00069">
    <property type="entry name" value="Pkinase"/>
    <property type="match status" value="1"/>
</dbReference>
<accession>D2R8I0</accession>
<feature type="compositionally biased region" description="Polar residues" evidence="6">
    <location>
        <begin position="62"/>
        <end position="74"/>
    </location>
</feature>
<dbReference type="InterPro" id="IPR011009">
    <property type="entry name" value="Kinase-like_dom_sf"/>
</dbReference>
<proteinExistence type="predicted"/>
<dbReference type="OrthoDB" id="6111975at2"/>
<keyword evidence="2 5" id="KW-0547">Nucleotide-binding</keyword>
<dbReference type="PANTHER" id="PTHR43289">
    <property type="entry name" value="MITOGEN-ACTIVATED PROTEIN KINASE KINASE KINASE 20-RELATED"/>
    <property type="match status" value="1"/>
</dbReference>
<evidence type="ECO:0000256" key="3">
    <source>
        <dbReference type="ARBA" id="ARBA00022777"/>
    </source>
</evidence>
<dbReference type="PROSITE" id="PS00107">
    <property type="entry name" value="PROTEIN_KINASE_ATP"/>
    <property type="match status" value="1"/>
</dbReference>
<feature type="compositionally biased region" description="Polar residues" evidence="6">
    <location>
        <begin position="542"/>
        <end position="570"/>
    </location>
</feature>
<dbReference type="SMART" id="SM00220">
    <property type="entry name" value="S_TKc"/>
    <property type="match status" value="1"/>
</dbReference>
<dbReference type="KEGG" id="psl:Psta_2856"/>
<dbReference type="CDD" id="cd14014">
    <property type="entry name" value="STKc_PknB_like"/>
    <property type="match status" value="1"/>
</dbReference>
<feature type="region of interest" description="Disordered" evidence="6">
    <location>
        <begin position="1009"/>
        <end position="1028"/>
    </location>
</feature>
<protein>
    <submittedName>
        <fullName evidence="8">Serine/threonine protein kinase</fullName>
    </submittedName>
</protein>
<evidence type="ECO:0000313" key="8">
    <source>
        <dbReference type="EMBL" id="ADB17521.1"/>
    </source>
</evidence>
<dbReference type="GO" id="GO:0005524">
    <property type="term" value="F:ATP binding"/>
    <property type="evidence" value="ECO:0007669"/>
    <property type="project" value="UniProtKB-UniRule"/>
</dbReference>